<keyword evidence="2" id="KW-1185">Reference proteome</keyword>
<name>A0A940WGD4_9ACTN</name>
<accession>A0A940WGD4</accession>
<dbReference type="AlphaFoldDB" id="A0A940WGD4"/>
<evidence type="ECO:0000313" key="2">
    <source>
        <dbReference type="Proteomes" id="UP000674234"/>
    </source>
</evidence>
<dbReference type="Proteomes" id="UP000674234">
    <property type="component" value="Unassembled WGS sequence"/>
</dbReference>
<sequence>MTQEPSFELIGLGGIAALWGKTREAVYSMNRRGKFGEPDWYVGVTAEGDAVPVWLAERFGQATGEVDTATREGLPDLVGMEEIAVGLDVQRRTVEQMRARGRKDIPTPQPYTLVGRTPVWWAESWQEFARLTGRPWSLTRLRKVRRDRLKAAERT</sequence>
<protein>
    <submittedName>
        <fullName evidence="1">Uncharacterized protein</fullName>
    </submittedName>
</protein>
<proteinExistence type="predicted"/>
<comment type="caution">
    <text evidence="1">The sequence shown here is derived from an EMBL/GenBank/DDBJ whole genome shotgun (WGS) entry which is preliminary data.</text>
</comment>
<dbReference type="EMBL" id="JAFCNB010000003">
    <property type="protein sequence ID" value="MBP2703547.1"/>
    <property type="molecule type" value="Genomic_DNA"/>
</dbReference>
<reference evidence="1" key="1">
    <citation type="submission" date="2021-02" db="EMBL/GenBank/DDBJ databases">
        <title>Draft genome sequence of Microbispora sp. RL4-1S isolated from rice leaves in Thailand.</title>
        <authorList>
            <person name="Muangham S."/>
            <person name="Duangmal K."/>
        </authorList>
    </citation>
    <scope>NUCLEOTIDE SEQUENCE</scope>
    <source>
        <strain evidence="1">RL4-1S</strain>
    </source>
</reference>
<dbReference type="RefSeq" id="WP_210154858.1">
    <property type="nucleotide sequence ID" value="NZ_JAFCNB010000003.1"/>
</dbReference>
<gene>
    <name evidence="1" type="ORF">JOL79_07005</name>
</gene>
<evidence type="ECO:0000313" key="1">
    <source>
        <dbReference type="EMBL" id="MBP2703547.1"/>
    </source>
</evidence>
<organism evidence="1 2">
    <name type="scientific">Microbispora oryzae</name>
    <dbReference type="NCBI Taxonomy" id="2806554"/>
    <lineage>
        <taxon>Bacteria</taxon>
        <taxon>Bacillati</taxon>
        <taxon>Actinomycetota</taxon>
        <taxon>Actinomycetes</taxon>
        <taxon>Streptosporangiales</taxon>
        <taxon>Streptosporangiaceae</taxon>
        <taxon>Microbispora</taxon>
    </lineage>
</organism>